<gene>
    <name evidence="10" type="ORF">HanXRQr2_Chr09g0392641</name>
</gene>
<dbReference type="GO" id="GO:0004190">
    <property type="term" value="F:aspartic-type endopeptidase activity"/>
    <property type="evidence" value="ECO:0007669"/>
    <property type="project" value="UniProtKB-KW"/>
</dbReference>
<keyword evidence="11" id="KW-1185">Reference proteome</keyword>
<dbReference type="EC" id="2.7.7.49" evidence="10"/>
<keyword evidence="6" id="KW-0175">Coiled coil</keyword>
<protein>
    <submittedName>
        <fullName evidence="10">RNA-directed DNA polymerase</fullName>
        <ecNumber evidence="10">2.7.7.49</ecNumber>
    </submittedName>
</protein>
<feature type="region of interest" description="Disordered" evidence="7">
    <location>
        <begin position="117"/>
        <end position="151"/>
    </location>
</feature>
<dbReference type="InterPro" id="IPR036875">
    <property type="entry name" value="Znf_CCHC_sf"/>
</dbReference>
<dbReference type="EMBL" id="MNCJ02000324">
    <property type="protein sequence ID" value="KAF5791262.1"/>
    <property type="molecule type" value="Genomic_DNA"/>
</dbReference>
<dbReference type="SMART" id="SM00343">
    <property type="entry name" value="ZnF_C2HC"/>
    <property type="match status" value="2"/>
</dbReference>
<keyword evidence="2" id="KW-0479">Metal-binding</keyword>
<name>A0A9K3I6V7_HELAN</name>
<keyword evidence="3" id="KW-0064">Aspartyl protease</keyword>
<keyword evidence="4" id="KW-0378">Hydrolase</keyword>
<keyword evidence="10" id="KW-0695">RNA-directed DNA polymerase</keyword>
<dbReference type="Pfam" id="PF00098">
    <property type="entry name" value="zf-CCHC"/>
    <property type="match status" value="2"/>
</dbReference>
<evidence type="ECO:0000259" key="9">
    <source>
        <dbReference type="PROSITE" id="PS50994"/>
    </source>
</evidence>
<dbReference type="PANTHER" id="PTHR42648">
    <property type="entry name" value="TRANSPOSASE, PUTATIVE-RELATED"/>
    <property type="match status" value="1"/>
</dbReference>
<keyword evidence="1" id="KW-0645">Protease</keyword>
<evidence type="ECO:0000256" key="1">
    <source>
        <dbReference type="ARBA" id="ARBA00022670"/>
    </source>
</evidence>
<feature type="region of interest" description="Disordered" evidence="7">
    <location>
        <begin position="441"/>
        <end position="461"/>
    </location>
</feature>
<evidence type="ECO:0000256" key="2">
    <source>
        <dbReference type="ARBA" id="ARBA00022723"/>
    </source>
</evidence>
<dbReference type="GO" id="GO:0006508">
    <property type="term" value="P:proteolysis"/>
    <property type="evidence" value="ECO:0007669"/>
    <property type="project" value="UniProtKB-KW"/>
</dbReference>
<dbReference type="Gene3D" id="3.30.420.10">
    <property type="entry name" value="Ribonuclease H-like superfamily/Ribonuclease H"/>
    <property type="match status" value="1"/>
</dbReference>
<evidence type="ECO:0000256" key="5">
    <source>
        <dbReference type="PROSITE-ProRule" id="PRU00047"/>
    </source>
</evidence>
<feature type="domain" description="CCHC-type" evidence="8">
    <location>
        <begin position="943"/>
        <end position="956"/>
    </location>
</feature>
<dbReference type="Pfam" id="PF13976">
    <property type="entry name" value="gag_pre-integrs"/>
    <property type="match status" value="1"/>
</dbReference>
<keyword evidence="10" id="KW-0548">Nucleotidyltransferase</keyword>
<dbReference type="GO" id="GO:0008270">
    <property type="term" value="F:zinc ion binding"/>
    <property type="evidence" value="ECO:0007669"/>
    <property type="project" value="UniProtKB-KW"/>
</dbReference>
<dbReference type="Gramene" id="mRNA:HanXRQr2_Chr09g0392641">
    <property type="protein sequence ID" value="mRNA:HanXRQr2_Chr09g0392641"/>
    <property type="gene ID" value="HanXRQr2_Chr09g0392641"/>
</dbReference>
<dbReference type="InterPro" id="IPR039537">
    <property type="entry name" value="Retrotran_Ty1/copia-like"/>
</dbReference>
<feature type="region of interest" description="Disordered" evidence="7">
    <location>
        <begin position="858"/>
        <end position="881"/>
    </location>
</feature>
<dbReference type="Pfam" id="PF22936">
    <property type="entry name" value="Pol_BBD"/>
    <property type="match status" value="1"/>
</dbReference>
<dbReference type="Pfam" id="PF07727">
    <property type="entry name" value="RVT_2"/>
    <property type="match status" value="1"/>
</dbReference>
<feature type="region of interest" description="Disordered" evidence="7">
    <location>
        <begin position="1525"/>
        <end position="1577"/>
    </location>
</feature>
<organism evidence="10 11">
    <name type="scientific">Helianthus annuus</name>
    <name type="common">Common sunflower</name>
    <dbReference type="NCBI Taxonomy" id="4232"/>
    <lineage>
        <taxon>Eukaryota</taxon>
        <taxon>Viridiplantae</taxon>
        <taxon>Streptophyta</taxon>
        <taxon>Embryophyta</taxon>
        <taxon>Tracheophyta</taxon>
        <taxon>Spermatophyta</taxon>
        <taxon>Magnoliopsida</taxon>
        <taxon>eudicotyledons</taxon>
        <taxon>Gunneridae</taxon>
        <taxon>Pentapetalae</taxon>
        <taxon>asterids</taxon>
        <taxon>campanulids</taxon>
        <taxon>Asterales</taxon>
        <taxon>Asteraceae</taxon>
        <taxon>Asteroideae</taxon>
        <taxon>Heliantheae alliance</taxon>
        <taxon>Heliantheae</taxon>
        <taxon>Helianthus</taxon>
    </lineage>
</organism>
<reference evidence="10" key="2">
    <citation type="submission" date="2020-06" db="EMBL/GenBank/DDBJ databases">
        <title>Helianthus annuus Genome sequencing and assembly Release 2.</title>
        <authorList>
            <person name="Gouzy J."/>
            <person name="Langlade N."/>
            <person name="Munos S."/>
        </authorList>
    </citation>
    <scope>NUCLEOTIDE SEQUENCE</scope>
    <source>
        <tissue evidence="10">Leaves</tissue>
    </source>
</reference>
<reference evidence="10" key="1">
    <citation type="journal article" date="2017" name="Nature">
        <title>The sunflower genome provides insights into oil metabolism, flowering and Asterid evolution.</title>
        <authorList>
            <person name="Badouin H."/>
            <person name="Gouzy J."/>
            <person name="Grassa C.J."/>
            <person name="Murat F."/>
            <person name="Staton S.E."/>
            <person name="Cottret L."/>
            <person name="Lelandais-Briere C."/>
            <person name="Owens G.L."/>
            <person name="Carrere S."/>
            <person name="Mayjonade B."/>
            <person name="Legrand L."/>
            <person name="Gill N."/>
            <person name="Kane N.C."/>
            <person name="Bowers J.E."/>
            <person name="Hubner S."/>
            <person name="Bellec A."/>
            <person name="Berard A."/>
            <person name="Berges H."/>
            <person name="Blanchet N."/>
            <person name="Boniface M.C."/>
            <person name="Brunel D."/>
            <person name="Catrice O."/>
            <person name="Chaidir N."/>
            <person name="Claudel C."/>
            <person name="Donnadieu C."/>
            <person name="Faraut T."/>
            <person name="Fievet G."/>
            <person name="Helmstetter N."/>
            <person name="King M."/>
            <person name="Knapp S.J."/>
            <person name="Lai Z."/>
            <person name="Le Paslier M.C."/>
            <person name="Lippi Y."/>
            <person name="Lorenzon L."/>
            <person name="Mandel J.R."/>
            <person name="Marage G."/>
            <person name="Marchand G."/>
            <person name="Marquand E."/>
            <person name="Bret-Mestries E."/>
            <person name="Morien E."/>
            <person name="Nambeesan S."/>
            <person name="Nguyen T."/>
            <person name="Pegot-Espagnet P."/>
            <person name="Pouilly N."/>
            <person name="Raftis F."/>
            <person name="Sallet E."/>
            <person name="Schiex T."/>
            <person name="Thomas J."/>
            <person name="Vandecasteele C."/>
            <person name="Vares D."/>
            <person name="Vear F."/>
            <person name="Vautrin S."/>
            <person name="Crespi M."/>
            <person name="Mangin B."/>
            <person name="Burke J.M."/>
            <person name="Salse J."/>
            <person name="Munos S."/>
            <person name="Vincourt P."/>
            <person name="Rieseberg L.H."/>
            <person name="Langlade N.B."/>
        </authorList>
    </citation>
    <scope>NUCLEOTIDE SEQUENCE</scope>
    <source>
        <tissue evidence="10">Leaves</tissue>
    </source>
</reference>
<dbReference type="InterPro" id="IPR001584">
    <property type="entry name" value="Integrase_cat-core"/>
</dbReference>
<dbReference type="SUPFAM" id="SSF56672">
    <property type="entry name" value="DNA/RNA polymerases"/>
    <property type="match status" value="1"/>
</dbReference>
<dbReference type="InterPro" id="IPR025724">
    <property type="entry name" value="GAG-pre-integrase_dom"/>
</dbReference>
<feature type="domain" description="Integrase catalytic" evidence="9">
    <location>
        <begin position="1247"/>
        <end position="1413"/>
    </location>
</feature>
<evidence type="ECO:0000259" key="8">
    <source>
        <dbReference type="PROSITE" id="PS50158"/>
    </source>
</evidence>
<feature type="coiled-coil region" evidence="6">
    <location>
        <begin position="578"/>
        <end position="612"/>
    </location>
</feature>
<sequence>MFGCLKNESVCKMIERFGHLKLELARHKITYSDEELVDKLFDSLPDEVDWRYYALMLKNTIAPENLTPDLVIERLESHELELKKTYKVNHSSYQQNLDLYYPKSLMPKATSPKTAFSAENVSSASKESQSSSSSGSHSGYHSGSTSSANSSDAKFSCNIAIDLKNAQNFDEESAKQQMVFLASVLESYEGLVAGKIGNTNLTKEDYDQIDPEEMELIDIRWAMASAVRRAQRFMEITGRKTIGGPSTKLGFDKSKVTCFKCKQKGHFKRECRHAYADESENPFRDDYYKKAIYHQNKSEPPRLKQTEDNRDKSRALAVIYDDEGYDWSKEVLPEEDAVGYAFMANDDEPIPWKDDRTDEQKYCYRKMIAENRILRISRVYLEARRANRWDPDRECYLDRYGNIAIDDSTLDMEAIIKEIKEDDEYWQHKWWGTPTEKMIEEEKEKERKEKEEKEMKEKEEIEKAKQIDTGLIDTTQELTSENLGKMADKVLAAKALEVDPNSVTESKGQVSQITSINASGNKVDGNVDCKNCTKQCNFCSTVTYLNNEKIKNLTTKVKNVEDQILGRDKTVKASTERIKELTTQIENDKIDREKIKCENEKLILENRQISEKFEKLKSIVKDSDDRNGKTFKENEHLRAVVRIKEELTNNQLDEIAKLKLKVQEAEIENERIQLKLNSYSSASFVLQHIVPKPIGKNKAGEDVFSDGTGVGFHKVPPPILDNYTKKQSSLVEIEEESDVKLPENIDVTFTSSNDEGVQSDVVKSVVDKVLKPDCDTSEEDGCFLDKYIQKQKSKNNLDEESNLVMYKMMGSDKLFSDSEFPIENVNMNKLTNVFKLVEVELSAVNNLSRKKDRVYNKKTDYPPRFYNNNRNNWSGGYQGGKPYQKRNVSNKRFAKKKMFVNSSSSLADEEKEIFSKSNKEFFEKRASQAQSEGTSRVADTRTCFRCEQVGHIARKCTYVKPKTEAVKVQQKKVDVKGKAPMYVEKKVVEKKNVKIDNVKVKTEPVEKSVTKNDKFYKRVAVTQQVWKPKIESKVEKKVSNSEEKKDLPKLVSRWIMDSGASRHMTGKTALLYDVNNINGGYVGFAGNQGGKIIGEGTLSNGIVTFERVNYIAELENNLLSISQICDRMYTTHFTDKECLILKPGFVIPEEWIIMRAPRVNDLYVLDMSVATTTTGQAHCFVSRATEKESRLWHRKMGHIHLRKMNHLVHNDLVTGVHVKGFHLEGECISCVKGKQKKKSHPTKQVNSVSRPLERLHMDLFGQVNVKSITGDSYCLVVTDDYSRFSWVMFLKSKDETFDSLVALFKRIENLYQRPICRIRSDNGTEFKNSKMEEFCDERGILHEFSAPYTPQQNGVAERKNRTLIETARTMLADSKLPINFWAEAVSAACYTLNRVLTVKKFNKTCFELLNKRKPNLKYLEPFGSPCTVIEPKGKFGPKSVEGIFVGYSSPLRRVFIPREKQIIEAANVECQGYTMPPQNPGDSWRYHYDKLWDSFDMREESEEEEDFFDELDILREYESQLRFPAEYSRRSRETSNDDEAGPSNAGEHDDEVAPGNQSEVNDDQEAENMPVFDHGDSDLEGEQIQLSSQTNQVGEQDAEQNVTNLEGNVEVPSEVMPRTLSYHPEELIIGELQSGVRTRRQIDQGLTCFYSIVASLQTEFSLSCFISQVEPRTYKEALTEDSWVIAMQEELSQFEKKLGVWKLVDLPDGQRKINTKWVFKCKRDDKGVVVRNKARLVVQGFSQQEGIDFTEVYAPVARLEAIRIFLAFASWKNFKVYQLDVKSAFLYGKVKEEVYVGQPSGFTDPIHKNKVYLLDKALYGLHQAPRAWYETLSQHLLANQFIRGKVDATIFTKVVDGHLLIVQIYVDDIIFGSTNEKLCKDFEQVMKQKFEMSSMGEMKFFLGLQVEQLPEGIFIHQTKYVHDILEKFGMSSSTPAATPLATNHGIHPDLTGDRADETFYRSMIGSLMYLTVSRPDIMYPTCLAARFQSNPRASHMIIVKRILRYLKGTPSLGLWYPRKGDFTLEGYSDSDFGCCKVNAKSTTAGCQFFGPRLVTWQCKKQTSVALSTCEAEYV</sequence>
<accession>A0A9K3I6V7</accession>
<evidence type="ECO:0000313" key="11">
    <source>
        <dbReference type="Proteomes" id="UP000215914"/>
    </source>
</evidence>
<dbReference type="Gene3D" id="4.10.60.10">
    <property type="entry name" value="Zinc finger, CCHC-type"/>
    <property type="match status" value="1"/>
</dbReference>
<dbReference type="InterPro" id="IPR012337">
    <property type="entry name" value="RNaseH-like_sf"/>
</dbReference>
<dbReference type="PROSITE" id="PS50994">
    <property type="entry name" value="INTEGRASE"/>
    <property type="match status" value="1"/>
</dbReference>
<evidence type="ECO:0000256" key="4">
    <source>
        <dbReference type="ARBA" id="ARBA00022801"/>
    </source>
</evidence>
<keyword evidence="5" id="KW-0863">Zinc-finger</keyword>
<comment type="caution">
    <text evidence="10">The sequence shown here is derived from an EMBL/GenBank/DDBJ whole genome shotgun (WGS) entry which is preliminary data.</text>
</comment>
<evidence type="ECO:0000256" key="3">
    <source>
        <dbReference type="ARBA" id="ARBA00022750"/>
    </source>
</evidence>
<proteinExistence type="predicted"/>
<dbReference type="InterPro" id="IPR054722">
    <property type="entry name" value="PolX-like_BBD"/>
</dbReference>
<evidence type="ECO:0000313" key="10">
    <source>
        <dbReference type="EMBL" id="KAF5791262.1"/>
    </source>
</evidence>
<feature type="compositionally biased region" description="Low complexity" evidence="7">
    <location>
        <begin position="122"/>
        <end position="151"/>
    </location>
</feature>
<dbReference type="GO" id="GO:0003676">
    <property type="term" value="F:nucleic acid binding"/>
    <property type="evidence" value="ECO:0007669"/>
    <property type="project" value="InterPro"/>
</dbReference>
<dbReference type="SUPFAM" id="SSF53098">
    <property type="entry name" value="Ribonuclease H-like"/>
    <property type="match status" value="1"/>
</dbReference>
<dbReference type="SUPFAM" id="SSF57756">
    <property type="entry name" value="Retrovirus zinc finger-like domains"/>
    <property type="match status" value="2"/>
</dbReference>
<dbReference type="Pfam" id="PF00665">
    <property type="entry name" value="rve"/>
    <property type="match status" value="1"/>
</dbReference>
<dbReference type="InterPro" id="IPR013103">
    <property type="entry name" value="RVT_2"/>
</dbReference>
<dbReference type="PROSITE" id="PS50158">
    <property type="entry name" value="ZF_CCHC"/>
    <property type="match status" value="2"/>
</dbReference>
<dbReference type="InterPro" id="IPR036397">
    <property type="entry name" value="RNaseH_sf"/>
</dbReference>
<evidence type="ECO:0000256" key="7">
    <source>
        <dbReference type="SAM" id="MobiDB-lite"/>
    </source>
</evidence>
<dbReference type="Proteomes" id="UP000215914">
    <property type="component" value="Unassembled WGS sequence"/>
</dbReference>
<keyword evidence="5" id="KW-0862">Zinc</keyword>
<feature type="coiled-coil region" evidence="6">
    <location>
        <begin position="648"/>
        <end position="682"/>
    </location>
</feature>
<dbReference type="GO" id="GO:0015074">
    <property type="term" value="P:DNA integration"/>
    <property type="evidence" value="ECO:0007669"/>
    <property type="project" value="InterPro"/>
</dbReference>
<evidence type="ECO:0000256" key="6">
    <source>
        <dbReference type="SAM" id="Coils"/>
    </source>
</evidence>
<dbReference type="CDD" id="cd09272">
    <property type="entry name" value="RNase_HI_RT_Ty1"/>
    <property type="match status" value="1"/>
</dbReference>
<dbReference type="PANTHER" id="PTHR42648:SF32">
    <property type="entry name" value="RIBONUCLEASE H-LIKE DOMAIN, GAG-PRE-INTEGRASE DOMAIN PROTEIN-RELATED"/>
    <property type="match status" value="1"/>
</dbReference>
<dbReference type="GO" id="GO:0003964">
    <property type="term" value="F:RNA-directed DNA polymerase activity"/>
    <property type="evidence" value="ECO:0007669"/>
    <property type="project" value="UniProtKB-KW"/>
</dbReference>
<dbReference type="InterPro" id="IPR001878">
    <property type="entry name" value="Znf_CCHC"/>
</dbReference>
<keyword evidence="10" id="KW-0808">Transferase</keyword>
<dbReference type="InterPro" id="IPR043502">
    <property type="entry name" value="DNA/RNA_pol_sf"/>
</dbReference>
<feature type="domain" description="CCHC-type" evidence="8">
    <location>
        <begin position="258"/>
        <end position="272"/>
    </location>
</feature>